<keyword evidence="4" id="KW-1185">Reference proteome</keyword>
<dbReference type="GeneID" id="18802482"/>
<protein>
    <submittedName>
        <fullName evidence="3">Uncharacterized protein</fullName>
    </submittedName>
</protein>
<gene>
    <name evidence="3" type="ORF">STEHIDRAFT_163961</name>
</gene>
<dbReference type="Proteomes" id="UP000053927">
    <property type="component" value="Unassembled WGS sequence"/>
</dbReference>
<dbReference type="OrthoDB" id="10255522at2759"/>
<dbReference type="AlphaFoldDB" id="R7RWJ8"/>
<feature type="region of interest" description="Disordered" evidence="2">
    <location>
        <begin position="139"/>
        <end position="163"/>
    </location>
</feature>
<dbReference type="RefSeq" id="XP_007311758.1">
    <property type="nucleotide sequence ID" value="XM_007311696.1"/>
</dbReference>
<feature type="coiled-coil region" evidence="1">
    <location>
        <begin position="28"/>
        <end position="55"/>
    </location>
</feature>
<dbReference type="KEGG" id="shs:STEHIDRAFT_163961"/>
<sequence>MAHNFDQTALAELQEKFTLLESKTNACLDTHECRLSECAEKIQELQSMVDKVKRTQSALSTALAEFEMQLASSYSKLANQTAELSNTMEGDVHHIKHTMDALEARTDLRHDRLWNMVLEQTERGLCTLCTRKVPAPSEDVMAQARGRSARVRESWESLQSGEP</sequence>
<organism evidence="3 4">
    <name type="scientific">Stereum hirsutum (strain FP-91666)</name>
    <name type="common">White-rot fungus</name>
    <dbReference type="NCBI Taxonomy" id="721885"/>
    <lineage>
        <taxon>Eukaryota</taxon>
        <taxon>Fungi</taxon>
        <taxon>Dikarya</taxon>
        <taxon>Basidiomycota</taxon>
        <taxon>Agaricomycotina</taxon>
        <taxon>Agaricomycetes</taxon>
        <taxon>Russulales</taxon>
        <taxon>Stereaceae</taxon>
        <taxon>Stereum</taxon>
    </lineage>
</organism>
<dbReference type="EMBL" id="JH687409">
    <property type="protein sequence ID" value="EIM79138.1"/>
    <property type="molecule type" value="Genomic_DNA"/>
</dbReference>
<accession>R7RWJ8</accession>
<evidence type="ECO:0000313" key="3">
    <source>
        <dbReference type="EMBL" id="EIM79138.1"/>
    </source>
</evidence>
<evidence type="ECO:0000313" key="4">
    <source>
        <dbReference type="Proteomes" id="UP000053927"/>
    </source>
</evidence>
<keyword evidence="1" id="KW-0175">Coiled coil</keyword>
<reference evidence="4" key="1">
    <citation type="journal article" date="2012" name="Science">
        <title>The Paleozoic origin of enzymatic lignin decomposition reconstructed from 31 fungal genomes.</title>
        <authorList>
            <person name="Floudas D."/>
            <person name="Binder M."/>
            <person name="Riley R."/>
            <person name="Barry K."/>
            <person name="Blanchette R.A."/>
            <person name="Henrissat B."/>
            <person name="Martinez A.T."/>
            <person name="Otillar R."/>
            <person name="Spatafora J.W."/>
            <person name="Yadav J.S."/>
            <person name="Aerts A."/>
            <person name="Benoit I."/>
            <person name="Boyd A."/>
            <person name="Carlson A."/>
            <person name="Copeland A."/>
            <person name="Coutinho P.M."/>
            <person name="de Vries R.P."/>
            <person name="Ferreira P."/>
            <person name="Findley K."/>
            <person name="Foster B."/>
            <person name="Gaskell J."/>
            <person name="Glotzer D."/>
            <person name="Gorecki P."/>
            <person name="Heitman J."/>
            <person name="Hesse C."/>
            <person name="Hori C."/>
            <person name="Igarashi K."/>
            <person name="Jurgens J.A."/>
            <person name="Kallen N."/>
            <person name="Kersten P."/>
            <person name="Kohler A."/>
            <person name="Kuees U."/>
            <person name="Kumar T.K.A."/>
            <person name="Kuo A."/>
            <person name="LaButti K."/>
            <person name="Larrondo L.F."/>
            <person name="Lindquist E."/>
            <person name="Ling A."/>
            <person name="Lombard V."/>
            <person name="Lucas S."/>
            <person name="Lundell T."/>
            <person name="Martin R."/>
            <person name="McLaughlin D.J."/>
            <person name="Morgenstern I."/>
            <person name="Morin E."/>
            <person name="Murat C."/>
            <person name="Nagy L.G."/>
            <person name="Nolan M."/>
            <person name="Ohm R.A."/>
            <person name="Patyshakuliyeva A."/>
            <person name="Rokas A."/>
            <person name="Ruiz-Duenas F.J."/>
            <person name="Sabat G."/>
            <person name="Salamov A."/>
            <person name="Samejima M."/>
            <person name="Schmutz J."/>
            <person name="Slot J.C."/>
            <person name="St John F."/>
            <person name="Stenlid J."/>
            <person name="Sun H."/>
            <person name="Sun S."/>
            <person name="Syed K."/>
            <person name="Tsang A."/>
            <person name="Wiebenga A."/>
            <person name="Young D."/>
            <person name="Pisabarro A."/>
            <person name="Eastwood D.C."/>
            <person name="Martin F."/>
            <person name="Cullen D."/>
            <person name="Grigoriev I.V."/>
            <person name="Hibbett D.S."/>
        </authorList>
    </citation>
    <scope>NUCLEOTIDE SEQUENCE [LARGE SCALE GENOMIC DNA]</scope>
    <source>
        <strain evidence="4">FP-91666</strain>
    </source>
</reference>
<proteinExistence type="predicted"/>
<evidence type="ECO:0000256" key="2">
    <source>
        <dbReference type="SAM" id="MobiDB-lite"/>
    </source>
</evidence>
<evidence type="ECO:0000256" key="1">
    <source>
        <dbReference type="SAM" id="Coils"/>
    </source>
</evidence>
<name>R7RWJ8_STEHR</name>